<keyword evidence="3" id="KW-0804">Transcription</keyword>
<organism evidence="5 6">
    <name type="scientific">Kribbella pratensis</name>
    <dbReference type="NCBI Taxonomy" id="2512112"/>
    <lineage>
        <taxon>Bacteria</taxon>
        <taxon>Bacillati</taxon>
        <taxon>Actinomycetota</taxon>
        <taxon>Actinomycetes</taxon>
        <taxon>Propionibacteriales</taxon>
        <taxon>Kribbellaceae</taxon>
        <taxon>Kribbella</taxon>
    </lineage>
</organism>
<evidence type="ECO:0000313" key="6">
    <source>
        <dbReference type="Proteomes" id="UP000295146"/>
    </source>
</evidence>
<dbReference type="GO" id="GO:0003677">
    <property type="term" value="F:DNA binding"/>
    <property type="evidence" value="ECO:0007669"/>
    <property type="project" value="UniProtKB-KW"/>
</dbReference>
<name>A0A4R8CKQ9_9ACTN</name>
<dbReference type="InterPro" id="IPR027417">
    <property type="entry name" value="P-loop_NTPase"/>
</dbReference>
<dbReference type="PANTHER" id="PTHR44688:SF16">
    <property type="entry name" value="DNA-BINDING TRANSCRIPTIONAL ACTIVATOR DEVR_DOSR"/>
    <property type="match status" value="1"/>
</dbReference>
<dbReference type="InterPro" id="IPR000792">
    <property type="entry name" value="Tscrpt_reg_LuxR_C"/>
</dbReference>
<dbReference type="Proteomes" id="UP000295146">
    <property type="component" value="Unassembled WGS sequence"/>
</dbReference>
<dbReference type="InterPro" id="IPR036388">
    <property type="entry name" value="WH-like_DNA-bd_sf"/>
</dbReference>
<protein>
    <submittedName>
        <fullName evidence="5">Regulatory LuxR family protein</fullName>
    </submittedName>
</protein>
<dbReference type="PRINTS" id="PR00038">
    <property type="entry name" value="HTHLUXR"/>
</dbReference>
<dbReference type="Pfam" id="PF13191">
    <property type="entry name" value="AAA_16"/>
    <property type="match status" value="1"/>
</dbReference>
<reference evidence="5 6" key="1">
    <citation type="submission" date="2019-03" db="EMBL/GenBank/DDBJ databases">
        <title>Genomic Encyclopedia of Type Strains, Phase III (KMG-III): the genomes of soil and plant-associated and newly described type strains.</title>
        <authorList>
            <person name="Whitman W."/>
        </authorList>
    </citation>
    <scope>NUCLEOTIDE SEQUENCE [LARGE SCALE GENOMIC DNA]</scope>
    <source>
        <strain evidence="5 6">VKM Ac-2573</strain>
    </source>
</reference>
<dbReference type="InterPro" id="IPR016032">
    <property type="entry name" value="Sig_transdc_resp-reg_C-effctor"/>
</dbReference>
<proteinExistence type="predicted"/>
<evidence type="ECO:0000256" key="1">
    <source>
        <dbReference type="ARBA" id="ARBA00023015"/>
    </source>
</evidence>
<dbReference type="SMART" id="SM00421">
    <property type="entry name" value="HTH_LUXR"/>
    <property type="match status" value="1"/>
</dbReference>
<evidence type="ECO:0000259" key="4">
    <source>
        <dbReference type="PROSITE" id="PS50043"/>
    </source>
</evidence>
<dbReference type="PANTHER" id="PTHR44688">
    <property type="entry name" value="DNA-BINDING TRANSCRIPTIONAL ACTIVATOR DEVR_DOSR"/>
    <property type="match status" value="1"/>
</dbReference>
<dbReference type="CDD" id="cd06170">
    <property type="entry name" value="LuxR_C_like"/>
    <property type="match status" value="1"/>
</dbReference>
<evidence type="ECO:0000256" key="2">
    <source>
        <dbReference type="ARBA" id="ARBA00023125"/>
    </source>
</evidence>
<dbReference type="AlphaFoldDB" id="A0A4R8CKQ9"/>
<dbReference type="PROSITE" id="PS50043">
    <property type="entry name" value="HTH_LUXR_2"/>
    <property type="match status" value="1"/>
</dbReference>
<dbReference type="Pfam" id="PF00196">
    <property type="entry name" value="GerE"/>
    <property type="match status" value="1"/>
</dbReference>
<keyword evidence="2" id="KW-0238">DNA-binding</keyword>
<dbReference type="SUPFAM" id="SSF52540">
    <property type="entry name" value="P-loop containing nucleoside triphosphate hydrolases"/>
    <property type="match status" value="1"/>
</dbReference>
<keyword evidence="6" id="KW-1185">Reference proteome</keyword>
<dbReference type="Gene3D" id="1.10.10.10">
    <property type="entry name" value="Winged helix-like DNA-binding domain superfamily/Winged helix DNA-binding domain"/>
    <property type="match status" value="1"/>
</dbReference>
<keyword evidence="1" id="KW-0805">Transcription regulation</keyword>
<evidence type="ECO:0000313" key="5">
    <source>
        <dbReference type="EMBL" id="TDW76493.1"/>
    </source>
</evidence>
<comment type="caution">
    <text evidence="5">The sequence shown here is derived from an EMBL/GenBank/DDBJ whole genome shotgun (WGS) entry which is preliminary data.</text>
</comment>
<gene>
    <name evidence="5" type="ORF">EV653_1650</name>
</gene>
<sequence>MLTARAVSHVEAAGPVPVGCLAQRTCWRAVGASLTVAFGIDVSRSEGDVTARAQYSRSVASSRSGAGLVGRREVCQVLDDLVAGARAGRSAALVLRGEAGIGKTELLDYLAGRAAGCRIVRAAGIQSEMELSYAGLHQLCSPLLSGLDQLPEPQRNALGAAFGLRAGTAPDPFLVGLAALTLLAHAGADQPLVCLVDDAQWLDQASSLTLGFVGRRLLAESVVLVLAVREPVARESFAGVPDLTVDALLERDSRRLLDSVATAPLDRQVRDRILAEARGNPLALIELPRRWTAAELAGGFAPSWALGAEACAHALLSQGTAAEDLYREAITRLERTRVRVNLARAHLLYGEWLRREDRLADAREQLTVAYDMLSRFGAEAFAERARRELRAAGKKVGEPSVVDRPTLTVQEAQVARLAGDGLTNPEIGARLFLSPHTVDWHLRKVFSKLGIASRREIAARLAQAATAGS</sequence>
<evidence type="ECO:0000256" key="3">
    <source>
        <dbReference type="ARBA" id="ARBA00023163"/>
    </source>
</evidence>
<accession>A0A4R8CKQ9</accession>
<dbReference type="EMBL" id="SODP01000001">
    <property type="protein sequence ID" value="TDW76493.1"/>
    <property type="molecule type" value="Genomic_DNA"/>
</dbReference>
<dbReference type="GO" id="GO:0006355">
    <property type="term" value="P:regulation of DNA-templated transcription"/>
    <property type="evidence" value="ECO:0007669"/>
    <property type="project" value="InterPro"/>
</dbReference>
<dbReference type="SUPFAM" id="SSF46894">
    <property type="entry name" value="C-terminal effector domain of the bipartite response regulators"/>
    <property type="match status" value="1"/>
</dbReference>
<feature type="domain" description="HTH luxR-type" evidence="4">
    <location>
        <begin position="400"/>
        <end position="465"/>
    </location>
</feature>
<dbReference type="InterPro" id="IPR041664">
    <property type="entry name" value="AAA_16"/>
</dbReference>